<evidence type="ECO:0000313" key="4">
    <source>
        <dbReference type="Proteomes" id="UP000184035"/>
    </source>
</evidence>
<gene>
    <name evidence="3" type="ORF">SAMN05443638_11142</name>
</gene>
<dbReference type="InterPro" id="IPR006674">
    <property type="entry name" value="HD_domain"/>
</dbReference>
<accession>A0A1M4WAQ0</accession>
<dbReference type="InterPro" id="IPR050124">
    <property type="entry name" value="tRNA_CCA-adding_enzyme"/>
</dbReference>
<dbReference type="SMART" id="SM00471">
    <property type="entry name" value="HDc"/>
    <property type="match status" value="1"/>
</dbReference>
<dbReference type="PANTHER" id="PTHR47545">
    <property type="entry name" value="MULTIFUNCTIONAL CCA PROTEIN"/>
    <property type="match status" value="1"/>
</dbReference>
<dbReference type="Gene3D" id="1.10.3090.10">
    <property type="entry name" value="cca-adding enzyme, domain 2"/>
    <property type="match status" value="1"/>
</dbReference>
<proteinExistence type="predicted"/>
<organism evidence="3 4">
    <name type="scientific">Clostridium fallax</name>
    <dbReference type="NCBI Taxonomy" id="1533"/>
    <lineage>
        <taxon>Bacteria</taxon>
        <taxon>Bacillati</taxon>
        <taxon>Bacillota</taxon>
        <taxon>Clostridia</taxon>
        <taxon>Eubacteriales</taxon>
        <taxon>Clostridiaceae</taxon>
        <taxon>Clostridium</taxon>
    </lineage>
</organism>
<dbReference type="AlphaFoldDB" id="A0A1M4WAQ0"/>
<keyword evidence="1" id="KW-0547">Nucleotide-binding</keyword>
<dbReference type="PANTHER" id="PTHR47545:SF2">
    <property type="entry name" value="CC-ADDING TRNA NUCLEOTIDYLTRANSFERASE"/>
    <property type="match status" value="1"/>
</dbReference>
<evidence type="ECO:0000256" key="1">
    <source>
        <dbReference type="ARBA" id="ARBA00022741"/>
    </source>
</evidence>
<evidence type="ECO:0000259" key="2">
    <source>
        <dbReference type="SMART" id="SM00471"/>
    </source>
</evidence>
<dbReference type="SUPFAM" id="SSF109604">
    <property type="entry name" value="HD-domain/PDEase-like"/>
    <property type="match status" value="1"/>
</dbReference>
<protein>
    <submittedName>
        <fullName evidence="3">HDIG domain-containing protein</fullName>
    </submittedName>
</protein>
<dbReference type="InterPro" id="IPR003607">
    <property type="entry name" value="HD/PDEase_dom"/>
</dbReference>
<dbReference type="GO" id="GO:0000166">
    <property type="term" value="F:nucleotide binding"/>
    <property type="evidence" value="ECO:0007669"/>
    <property type="project" value="UniProtKB-KW"/>
</dbReference>
<reference evidence="3 4" key="1">
    <citation type="submission" date="2016-11" db="EMBL/GenBank/DDBJ databases">
        <authorList>
            <person name="Jaros S."/>
            <person name="Januszkiewicz K."/>
            <person name="Wedrychowicz H."/>
        </authorList>
    </citation>
    <scope>NUCLEOTIDE SEQUENCE [LARGE SCALE GENOMIC DNA]</scope>
    <source>
        <strain evidence="3 4">DSM 2631</strain>
    </source>
</reference>
<dbReference type="Pfam" id="PF01966">
    <property type="entry name" value="HD"/>
    <property type="match status" value="1"/>
</dbReference>
<feature type="domain" description="HD/PDEase" evidence="2">
    <location>
        <begin position="55"/>
        <end position="190"/>
    </location>
</feature>
<keyword evidence="4" id="KW-1185">Reference proteome</keyword>
<dbReference type="EMBL" id="FQVM01000011">
    <property type="protein sequence ID" value="SHE78287.1"/>
    <property type="molecule type" value="Genomic_DNA"/>
</dbReference>
<dbReference type="InterPro" id="IPR006675">
    <property type="entry name" value="HDIG_dom"/>
</dbReference>
<name>A0A1M4WAQ0_9CLOT</name>
<dbReference type="NCBIfam" id="TIGR00277">
    <property type="entry name" value="HDIG"/>
    <property type="match status" value="1"/>
</dbReference>
<evidence type="ECO:0000313" key="3">
    <source>
        <dbReference type="EMBL" id="SHE78287.1"/>
    </source>
</evidence>
<sequence length="206" mass="24190">MEEEKIFKEINDHLLEDEKPSKYIRSMINKGLLREEPFNFISKLEDIPQNKKYHPEGNVLEHTLMVVDEAAKIKKLSKDSKAFMWAALFHDLGKITTTKLRDGRITSYNHDIEGEKIVEDILEKLKVDEDFKNKVLYLVRYHMHTFFINKNLPFSDIKGLLSRGDVEEVALISLADRLGRGEIDDFGKKEVYKFIEDFREKVKTLK</sequence>
<dbReference type="RefSeq" id="WP_072895543.1">
    <property type="nucleotide sequence ID" value="NZ_FQVM01000011.1"/>
</dbReference>
<dbReference type="STRING" id="1533.SAMN05443638_11142"/>
<dbReference type="CDD" id="cd09641">
    <property type="entry name" value="Cas3''_I"/>
    <property type="match status" value="1"/>
</dbReference>
<dbReference type="Proteomes" id="UP000184035">
    <property type="component" value="Unassembled WGS sequence"/>
</dbReference>